<evidence type="ECO:0000313" key="2">
    <source>
        <dbReference type="Proteomes" id="UP000198817"/>
    </source>
</evidence>
<dbReference type="RefSeq" id="WP_173451912.1">
    <property type="nucleotide sequence ID" value="NZ_CACZKG010000003.1"/>
</dbReference>
<sequence length="101" mass="11234">MGLFRKKTIIYISKGTKEDWRALRDGLKKAGIRASASSYEDEIPVGGCGAKMDIRDFGPEGKIDRTVYVVRVAEADRAAALKITREILPDYIPYEKIGGKQ</sequence>
<evidence type="ECO:0008006" key="3">
    <source>
        <dbReference type="Google" id="ProtNLM"/>
    </source>
</evidence>
<protein>
    <recommendedName>
        <fullName evidence="3">Signal transducing protein</fullName>
    </recommendedName>
</protein>
<dbReference type="EMBL" id="FPBT01000008">
    <property type="protein sequence ID" value="SFU50450.1"/>
    <property type="molecule type" value="Genomic_DNA"/>
</dbReference>
<dbReference type="AlphaFoldDB" id="A0A1I7GPS8"/>
<proteinExistence type="predicted"/>
<organism evidence="1 2">
    <name type="scientific">Eubacterium pyruvativorans</name>
    <dbReference type="NCBI Taxonomy" id="155865"/>
    <lineage>
        <taxon>Bacteria</taxon>
        <taxon>Bacillati</taxon>
        <taxon>Bacillota</taxon>
        <taxon>Clostridia</taxon>
        <taxon>Eubacteriales</taxon>
        <taxon>Eubacteriaceae</taxon>
        <taxon>Eubacterium</taxon>
    </lineage>
</organism>
<name>A0A1I7GPS8_9FIRM</name>
<keyword evidence="2" id="KW-1185">Reference proteome</keyword>
<gene>
    <name evidence="1" type="ORF">SAMN05216508_10855</name>
</gene>
<evidence type="ECO:0000313" key="1">
    <source>
        <dbReference type="EMBL" id="SFU50450.1"/>
    </source>
</evidence>
<reference evidence="1 2" key="1">
    <citation type="submission" date="2016-10" db="EMBL/GenBank/DDBJ databases">
        <authorList>
            <person name="de Groot N.N."/>
        </authorList>
    </citation>
    <scope>NUCLEOTIDE SEQUENCE [LARGE SCALE GENOMIC DNA]</scope>
    <source>
        <strain evidence="1 2">KHGC13</strain>
    </source>
</reference>
<dbReference type="Proteomes" id="UP000198817">
    <property type="component" value="Unassembled WGS sequence"/>
</dbReference>
<accession>A0A1I7GPS8</accession>